<protein>
    <submittedName>
        <fullName evidence="2">Uncharacterized protein</fullName>
    </submittedName>
</protein>
<gene>
    <name evidence="2" type="ORF">GHT06_014492</name>
</gene>
<feature type="region of interest" description="Disordered" evidence="1">
    <location>
        <begin position="284"/>
        <end position="306"/>
    </location>
</feature>
<proteinExistence type="predicted"/>
<evidence type="ECO:0000256" key="1">
    <source>
        <dbReference type="SAM" id="MobiDB-lite"/>
    </source>
</evidence>
<dbReference type="AlphaFoldDB" id="A0AAD5KVQ9"/>
<dbReference type="EMBL" id="WJBH02000004">
    <property type="protein sequence ID" value="KAI9560469.1"/>
    <property type="molecule type" value="Genomic_DNA"/>
</dbReference>
<feature type="region of interest" description="Disordered" evidence="1">
    <location>
        <begin position="1"/>
        <end position="31"/>
    </location>
</feature>
<sequence>MFHKRPPSTSEQKAAKKRKKKSAQIPEVKEKRLKAKRLYSLQKAKIPQQRVTKKMPCRQQMPNYPQSENERGTQGCLENNSEGMAQILLVIEDDQEDSLDSRHTNDAQNFADIVTVETDEEQLHQLQYLAQNRSNKVIKTHQAARKLLNNEDLVLGYHCGKMDEIYKYCGVRHFKGEKASDQKFRLCCLKGKIIVPPPKDCPEFLYHLFTNSHPRLPHFVKMVRNYNNALAFPSMGAQIYSPPGRSPYCFRIHGQMYHDTTASRYQNENIRPMQIGMIIHKDRRTKDERRYNCPTDEKNSHSLQKN</sequence>
<organism evidence="2 3">
    <name type="scientific">Daphnia sinensis</name>
    <dbReference type="NCBI Taxonomy" id="1820382"/>
    <lineage>
        <taxon>Eukaryota</taxon>
        <taxon>Metazoa</taxon>
        <taxon>Ecdysozoa</taxon>
        <taxon>Arthropoda</taxon>
        <taxon>Crustacea</taxon>
        <taxon>Branchiopoda</taxon>
        <taxon>Diplostraca</taxon>
        <taxon>Cladocera</taxon>
        <taxon>Anomopoda</taxon>
        <taxon>Daphniidae</taxon>
        <taxon>Daphnia</taxon>
        <taxon>Daphnia similis group</taxon>
    </lineage>
</organism>
<dbReference type="Proteomes" id="UP000820818">
    <property type="component" value="Linkage Group LG4"/>
</dbReference>
<feature type="compositionally biased region" description="Basic and acidic residues" evidence="1">
    <location>
        <begin position="284"/>
        <end position="300"/>
    </location>
</feature>
<keyword evidence="3" id="KW-1185">Reference proteome</keyword>
<reference evidence="2 3" key="1">
    <citation type="submission" date="2022-05" db="EMBL/GenBank/DDBJ databases">
        <title>A multi-omics perspective on studying reproductive biology in Daphnia sinensis.</title>
        <authorList>
            <person name="Jia J."/>
        </authorList>
    </citation>
    <scope>NUCLEOTIDE SEQUENCE [LARGE SCALE GENOMIC DNA]</scope>
    <source>
        <strain evidence="2 3">WSL</strain>
    </source>
</reference>
<evidence type="ECO:0000313" key="3">
    <source>
        <dbReference type="Proteomes" id="UP000820818"/>
    </source>
</evidence>
<evidence type="ECO:0000313" key="2">
    <source>
        <dbReference type="EMBL" id="KAI9560469.1"/>
    </source>
</evidence>
<accession>A0AAD5KVQ9</accession>
<feature type="region of interest" description="Disordered" evidence="1">
    <location>
        <begin position="45"/>
        <end position="73"/>
    </location>
</feature>
<name>A0AAD5KVQ9_9CRUS</name>
<comment type="caution">
    <text evidence="2">The sequence shown here is derived from an EMBL/GenBank/DDBJ whole genome shotgun (WGS) entry which is preliminary data.</text>
</comment>